<dbReference type="AlphaFoldDB" id="A0A1W1HJK2"/>
<accession>A0A1W1HJK2</accession>
<keyword evidence="2" id="KW-1185">Reference proteome</keyword>
<reference evidence="1 2" key="1">
    <citation type="submission" date="2017-03" db="EMBL/GenBank/DDBJ databases">
        <authorList>
            <person name="Afonso C.L."/>
            <person name="Miller P.J."/>
            <person name="Scott M.A."/>
            <person name="Spackman E."/>
            <person name="Goraichik I."/>
            <person name="Dimitrov K.M."/>
            <person name="Suarez D.L."/>
            <person name="Swayne D.E."/>
        </authorList>
    </citation>
    <scope>NUCLEOTIDE SEQUENCE [LARGE SCALE GENOMIC DNA]</scope>
    <source>
        <strain evidence="1">PRJEB14757</strain>
    </source>
</reference>
<proteinExistence type="predicted"/>
<dbReference type="EMBL" id="FWEV01000324">
    <property type="protein sequence ID" value="SLM32649.1"/>
    <property type="molecule type" value="Genomic_DNA"/>
</dbReference>
<sequence>MDSAVDSAVAGKIKQNPHKIKLDQQIKINHVTLAIAREIKLNPQRSYRCPQKTNLPMNLYRTVKPSANT</sequence>
<name>A0A1W1HJK2_9BACT</name>
<organism evidence="1 2">
    <name type="scientific">Desulfamplus magnetovallimortis</name>
    <dbReference type="NCBI Taxonomy" id="1246637"/>
    <lineage>
        <taxon>Bacteria</taxon>
        <taxon>Pseudomonadati</taxon>
        <taxon>Thermodesulfobacteriota</taxon>
        <taxon>Desulfobacteria</taxon>
        <taxon>Desulfobacterales</taxon>
        <taxon>Desulfobacteraceae</taxon>
        <taxon>Desulfamplus</taxon>
    </lineage>
</organism>
<gene>
    <name evidence="1" type="ORF">MTBBW1_790047</name>
</gene>
<dbReference type="Proteomes" id="UP000191931">
    <property type="component" value="Unassembled WGS sequence"/>
</dbReference>
<evidence type="ECO:0000313" key="2">
    <source>
        <dbReference type="Proteomes" id="UP000191931"/>
    </source>
</evidence>
<evidence type="ECO:0000313" key="1">
    <source>
        <dbReference type="EMBL" id="SLM32649.1"/>
    </source>
</evidence>
<dbReference type="STRING" id="1246637.MTBBW1_790047"/>
<protein>
    <submittedName>
        <fullName evidence="1">Uncharacterized protein</fullName>
    </submittedName>
</protein>